<dbReference type="GO" id="GO:0036088">
    <property type="term" value="P:D-serine catabolic process"/>
    <property type="evidence" value="ECO:0007669"/>
    <property type="project" value="TreeGrafter"/>
</dbReference>
<proteinExistence type="predicted"/>
<evidence type="ECO:0000259" key="1">
    <source>
        <dbReference type="Pfam" id="PF01168"/>
    </source>
</evidence>
<name>A0A2N7S0I2_9MICC</name>
<dbReference type="PANTHER" id="PTHR28004">
    <property type="entry name" value="ZGC:162816-RELATED"/>
    <property type="match status" value="1"/>
</dbReference>
<comment type="caution">
    <text evidence="2">The sequence shown here is derived from an EMBL/GenBank/DDBJ whole genome shotgun (WGS) entry which is preliminary data.</text>
</comment>
<dbReference type="RefSeq" id="WP_102598740.1">
    <property type="nucleotide sequence ID" value="NZ_JABUYH010000024.1"/>
</dbReference>
<feature type="domain" description="Alanine racemase N-terminal" evidence="1">
    <location>
        <begin position="27"/>
        <end position="195"/>
    </location>
</feature>
<dbReference type="Proteomes" id="UP000235739">
    <property type="component" value="Unassembled WGS sequence"/>
</dbReference>
<dbReference type="EMBL" id="PNQX01000002">
    <property type="protein sequence ID" value="PMQ19641.1"/>
    <property type="molecule type" value="Genomic_DNA"/>
</dbReference>
<dbReference type="PANTHER" id="PTHR28004:SF2">
    <property type="entry name" value="D-SERINE DEHYDRATASE"/>
    <property type="match status" value="1"/>
</dbReference>
<evidence type="ECO:0000313" key="2">
    <source>
        <dbReference type="EMBL" id="PMQ19641.1"/>
    </source>
</evidence>
<dbReference type="AlphaFoldDB" id="A0A2N7S0I2"/>
<protein>
    <submittedName>
        <fullName evidence="2">Alanine racemase</fullName>
    </submittedName>
</protein>
<dbReference type="Gene3D" id="3.20.20.10">
    <property type="entry name" value="Alanine racemase"/>
    <property type="match status" value="1"/>
</dbReference>
<organism evidence="2 3">
    <name type="scientific">Glutamicibacter arilaitensis</name>
    <dbReference type="NCBI Taxonomy" id="256701"/>
    <lineage>
        <taxon>Bacteria</taxon>
        <taxon>Bacillati</taxon>
        <taxon>Actinomycetota</taxon>
        <taxon>Actinomycetes</taxon>
        <taxon>Micrococcales</taxon>
        <taxon>Micrococcaceae</taxon>
        <taxon>Glutamicibacter</taxon>
    </lineage>
</organism>
<dbReference type="GO" id="GO:0008721">
    <property type="term" value="F:D-serine ammonia-lyase activity"/>
    <property type="evidence" value="ECO:0007669"/>
    <property type="project" value="TreeGrafter"/>
</dbReference>
<dbReference type="InterPro" id="IPR051466">
    <property type="entry name" value="D-amino_acid_metab_enzyme"/>
</dbReference>
<dbReference type="InterPro" id="IPR029066">
    <property type="entry name" value="PLP-binding_barrel"/>
</dbReference>
<dbReference type="SUPFAM" id="SSF51419">
    <property type="entry name" value="PLP-binding barrel"/>
    <property type="match status" value="1"/>
</dbReference>
<dbReference type="Pfam" id="PF01168">
    <property type="entry name" value="Ala_racemase_N"/>
    <property type="match status" value="1"/>
</dbReference>
<dbReference type="InterPro" id="IPR001608">
    <property type="entry name" value="Ala_racemase_N"/>
</dbReference>
<sequence>MKNAQAKRYNHALKSAGISEHPVVLLDLDAFDSNLIALRERASGVPIRVASKSLRVRKALERALDEPGFRGVLCFTLAEALWLASHGLRDLVVAYPQTDAEAIGRWAASEQAREEVTLMVDTEEQLDLIDRIAPKHGPLKVALELDAAYYPSSNWRIGAARSPLTRPAQVAELAAEVHRRPNFILDGLMGYESQIASVPDGGFSPKALVARNLRQRSAAELAQRRAETVELLRNLGDLRFVNAGGTGSVESTVQEPAVTEIAAGSGLFAPALFDSFRAFRPAPALFLGFPVVRRPDEQTVTILGGGWVASGPSGKDRLPKIEHPKKLRFLALEGAGEVQTPLTGPAAHRIAIGERVWLRHAKAGEPAERVNKVAVYGQGKIIEQWPTYRGEGKAFL</sequence>
<evidence type="ECO:0000313" key="3">
    <source>
        <dbReference type="Proteomes" id="UP000235739"/>
    </source>
</evidence>
<gene>
    <name evidence="2" type="ORF">CIK84_13360</name>
</gene>
<reference evidence="2 3" key="1">
    <citation type="journal article" date="2017" name="Elife">
        <title>Extensive horizontal gene transfer in cheese-associated bacteria.</title>
        <authorList>
            <person name="Bonham K.S."/>
            <person name="Wolfe B.E."/>
            <person name="Dutton R.J."/>
        </authorList>
    </citation>
    <scope>NUCLEOTIDE SEQUENCE [LARGE SCALE GENOMIC DNA]</scope>
    <source>
        <strain evidence="2 3">JB182</strain>
    </source>
</reference>
<accession>A0A2N7S0I2</accession>